<evidence type="ECO:0000313" key="4">
    <source>
        <dbReference type="Proteomes" id="UP000192095"/>
    </source>
</evidence>
<evidence type="ECO:0000259" key="2">
    <source>
        <dbReference type="Pfam" id="PF23771"/>
    </source>
</evidence>
<feature type="domain" description="DUF2786" evidence="1">
    <location>
        <begin position="9"/>
        <end position="48"/>
    </location>
</feature>
<accession>A0A1V0P4F5</accession>
<dbReference type="Pfam" id="PF23771">
    <property type="entry name" value="DUF7168"/>
    <property type="match status" value="1"/>
</dbReference>
<organism evidence="3 4">
    <name type="scientific">Lactococcus lactis subsp. lactis</name>
    <name type="common">Streptococcus lactis</name>
    <dbReference type="NCBI Taxonomy" id="1360"/>
    <lineage>
        <taxon>Bacteria</taxon>
        <taxon>Bacillati</taxon>
        <taxon>Bacillota</taxon>
        <taxon>Bacilli</taxon>
        <taxon>Lactobacillales</taxon>
        <taxon>Streptococcaceae</taxon>
        <taxon>Lactococcus</taxon>
    </lineage>
</organism>
<dbReference type="RefSeq" id="WP_068872841.1">
    <property type="nucleotide sequence ID" value="NZ_CP015902.2"/>
</dbReference>
<protein>
    <submittedName>
        <fullName evidence="3">DUF2786 domain-containing protein</fullName>
    </submittedName>
</protein>
<feature type="domain" description="DUF7168" evidence="2">
    <location>
        <begin position="64"/>
        <end position="178"/>
    </location>
</feature>
<sequence length="238" mass="27585">MGEKSVKAKIIKKIKGLLAIAKDEANDEECQSAFLLAQKLMIQYHIDQSEVADEMPDTISHQAVTVYKKLFWWEKELAGVISRNFRVKHFYSSKYVNEEDGQRKSCIKFYGMGSDMELAKEMFILVNDAMMFFYKDFIELYKKEYGIYKIADVKNSYLQGFIFGLNQAFEKQKAQFKQMSNELMILTEIPQVVVEAWEEYSQEMGEVSTDLPPIDVVVAFEEGRNQASKTDLTLHRIA</sequence>
<dbReference type="Proteomes" id="UP000192095">
    <property type="component" value="Chromosome"/>
</dbReference>
<dbReference type="Pfam" id="PF10979">
    <property type="entry name" value="DUF2786"/>
    <property type="match status" value="1"/>
</dbReference>
<dbReference type="AlphaFoldDB" id="A0A1V0P4F5"/>
<dbReference type="InterPro" id="IPR024498">
    <property type="entry name" value="DUF2786"/>
</dbReference>
<reference evidence="3 4" key="1">
    <citation type="journal article" date="2017" name="BMC Genomics">
        <title>Comparative and functional genomics of the Lactococcus lactis taxon; insights into evolution and niche adaptation.</title>
        <authorList>
            <person name="Kelleher P."/>
            <person name="Bottacini F."/>
            <person name="Mahony J."/>
            <person name="Kilcawley K.N."/>
            <person name="van Sinderen D."/>
        </authorList>
    </citation>
    <scope>NUCLEOTIDE SEQUENCE [LARGE SCALE GENOMIC DNA]</scope>
    <source>
        <strain evidence="3 4">UC06</strain>
    </source>
</reference>
<dbReference type="EMBL" id="CP015902">
    <property type="protein sequence ID" value="ARE21610.1"/>
    <property type="molecule type" value="Genomic_DNA"/>
</dbReference>
<proteinExistence type="predicted"/>
<dbReference type="InterPro" id="IPR055592">
    <property type="entry name" value="DUF7168"/>
</dbReference>
<evidence type="ECO:0000313" key="3">
    <source>
        <dbReference type="EMBL" id="ARE21610.1"/>
    </source>
</evidence>
<name>A0A1V0P4F5_LACLL</name>
<gene>
    <name evidence="3" type="ORF">LLUC06_2068</name>
</gene>
<evidence type="ECO:0000259" key="1">
    <source>
        <dbReference type="Pfam" id="PF10979"/>
    </source>
</evidence>